<evidence type="ECO:0000313" key="1">
    <source>
        <dbReference type="EMBL" id="MEH0639613.1"/>
    </source>
</evidence>
<gene>
    <name evidence="1" type="ORF">QBA35_41495</name>
</gene>
<dbReference type="EMBL" id="JARULZ010000003">
    <property type="protein sequence ID" value="MEH0639613.1"/>
    <property type="molecule type" value="Genomic_DNA"/>
</dbReference>
<organism evidence="1 2">
    <name type="scientific">Streptomyces bottropensis</name>
    <dbReference type="NCBI Taxonomy" id="42235"/>
    <lineage>
        <taxon>Bacteria</taxon>
        <taxon>Bacillati</taxon>
        <taxon>Actinomycetota</taxon>
        <taxon>Actinomycetes</taxon>
        <taxon>Kitasatosporales</taxon>
        <taxon>Streptomycetaceae</taxon>
        <taxon>Streptomyces</taxon>
    </lineage>
</organism>
<comment type="caution">
    <text evidence="1">The sequence shown here is derived from an EMBL/GenBank/DDBJ whole genome shotgun (WGS) entry which is preliminary data.</text>
</comment>
<sequence length="74" mass="8246">MAEHPYPVGTRVRQYGRQYGRQWATARSGTATVREVKGPWPGRFLRVTGHGDDPRGGTPVVTQFVAALTVRRPK</sequence>
<reference evidence="1" key="1">
    <citation type="submission" date="2023-04" db="EMBL/GenBank/DDBJ databases">
        <title>Genomic diversity of scab-causing Streptomyces spp. in the province of Quebec, Canada.</title>
        <authorList>
            <person name="Biessy A."/>
            <person name="Cadieux M."/>
            <person name="Ciotola M."/>
            <person name="Filion M."/>
        </authorList>
    </citation>
    <scope>NUCLEOTIDE SEQUENCE</scope>
    <source>
        <strain evidence="1">B21-115</strain>
    </source>
</reference>
<keyword evidence="2" id="KW-1185">Reference proteome</keyword>
<evidence type="ECO:0000313" key="2">
    <source>
        <dbReference type="Proteomes" id="UP001310290"/>
    </source>
</evidence>
<accession>A0ABU8B187</accession>
<name>A0ABU8B187_9ACTN</name>
<protein>
    <submittedName>
        <fullName evidence="1">Uncharacterized protein</fullName>
    </submittedName>
</protein>
<dbReference type="RefSeq" id="WP_334661996.1">
    <property type="nucleotide sequence ID" value="NZ_JARULZ010000003.1"/>
</dbReference>
<dbReference type="Proteomes" id="UP001310290">
    <property type="component" value="Unassembled WGS sequence"/>
</dbReference>
<proteinExistence type="predicted"/>